<dbReference type="AlphaFoldDB" id="F8P7P8"/>
<organism>
    <name type="scientific">Serpula lacrymans var. lacrymans (strain S7.9)</name>
    <name type="common">Dry rot fungus</name>
    <dbReference type="NCBI Taxonomy" id="578457"/>
    <lineage>
        <taxon>Eukaryota</taxon>
        <taxon>Fungi</taxon>
        <taxon>Dikarya</taxon>
        <taxon>Basidiomycota</taxon>
        <taxon>Agaricomycotina</taxon>
        <taxon>Agaricomycetes</taxon>
        <taxon>Agaricomycetidae</taxon>
        <taxon>Boletales</taxon>
        <taxon>Coniophorineae</taxon>
        <taxon>Serpulaceae</taxon>
        <taxon>Serpula</taxon>
    </lineage>
</organism>
<sequence>MSRPETGDDASSMPIVGGICKTLDVPGDPWTCKGFSPLAWLQTSPKYTVYMSIPSLSISYLNEIRPIFWLL</sequence>
<dbReference type="RefSeq" id="XP_007322422.1">
    <property type="nucleotide sequence ID" value="XM_007322360.2"/>
</dbReference>
<dbReference type="Proteomes" id="UP000008064">
    <property type="component" value="Unassembled WGS sequence"/>
</dbReference>
<gene>
    <name evidence="1" type="ORF">SERLADRAFT_476677</name>
</gene>
<evidence type="ECO:0000313" key="1">
    <source>
        <dbReference type="EMBL" id="EGO20456.1"/>
    </source>
</evidence>
<dbReference type="EMBL" id="GL945440">
    <property type="protein sequence ID" value="EGO20456.1"/>
    <property type="molecule type" value="Genomic_DNA"/>
</dbReference>
<dbReference type="KEGG" id="sla:SERLADRAFT_476677"/>
<proteinExistence type="predicted"/>
<dbReference type="GeneID" id="18820853"/>
<accession>F8P7P8</accession>
<name>F8P7P8_SERL9</name>
<protein>
    <submittedName>
        <fullName evidence="1">Uncharacterized protein</fullName>
    </submittedName>
</protein>
<dbReference type="HOGENOM" id="CLU_2741615_0_0_1"/>
<reference evidence="1" key="1">
    <citation type="submission" date="2011-04" db="EMBL/GenBank/DDBJ databases">
        <title>Evolution of plant cell wall degrading machinery underlies the functional diversity of forest fungi.</title>
        <authorList>
            <consortium name="US DOE Joint Genome Institute (JGI-PGF)"/>
            <person name="Eastwood D.C."/>
            <person name="Floudas D."/>
            <person name="Binder M."/>
            <person name="Majcherczyk A."/>
            <person name="Schneider P."/>
            <person name="Aerts A."/>
            <person name="Asiegbu F.O."/>
            <person name="Baker S.E."/>
            <person name="Barry K."/>
            <person name="Bendiksby M."/>
            <person name="Blumentritt M."/>
            <person name="Coutinho P.M."/>
            <person name="Cullen D."/>
            <person name="Cullen D."/>
            <person name="Gathman A."/>
            <person name="Goodell B."/>
            <person name="Henrissat B."/>
            <person name="Ihrmark K."/>
            <person name="Kauserud H."/>
            <person name="Kohler A."/>
            <person name="LaButti K."/>
            <person name="Lapidus A."/>
            <person name="Lavin J.L."/>
            <person name="Lee Y.-H."/>
            <person name="Lindquist E."/>
            <person name="Lilly W."/>
            <person name="Lucas S."/>
            <person name="Morin E."/>
            <person name="Murat C."/>
            <person name="Oguiza J.A."/>
            <person name="Park J."/>
            <person name="Pisabarro A.G."/>
            <person name="Riley R."/>
            <person name="Rosling A."/>
            <person name="Salamov A."/>
            <person name="Schmidt O."/>
            <person name="Schmutz J."/>
            <person name="Skrede I."/>
            <person name="Stenlid J."/>
            <person name="Wiebenga A."/>
            <person name="Xie X."/>
            <person name="Kues U."/>
            <person name="Hibbett D.S."/>
            <person name="Hoffmeister D."/>
            <person name="Hogberg N."/>
            <person name="Martin F."/>
            <person name="Grigoriev I.V."/>
            <person name="Watkinson S.C."/>
        </authorList>
    </citation>
    <scope>NUCLEOTIDE SEQUENCE</scope>
    <source>
        <strain evidence="1">S7.9</strain>
    </source>
</reference>
<feature type="non-terminal residue" evidence="1">
    <location>
        <position position="71"/>
    </location>
</feature>